<feature type="region of interest" description="Disordered" evidence="1">
    <location>
        <begin position="131"/>
        <end position="151"/>
    </location>
</feature>
<name>A0A328A9G8_9CAUL</name>
<evidence type="ECO:0000256" key="1">
    <source>
        <dbReference type="SAM" id="MobiDB-lite"/>
    </source>
</evidence>
<sequence>MNFRRFNLPTVFGAGLLAAAAIGVGQAAAHHAFSAEFDGKAPVLLRGKVTKVEWINPHAWVHVMAAGPDGQAREWMVEGGTPNTLLRAGIDRNSLKPGTEVIVRGYQSKDKACTPVCKANGRDVTFTDGRKVFMGSSGTGAPKDGSDPNEK</sequence>
<organism evidence="3 4">
    <name type="scientific">Phenylobacterium soli</name>
    <dbReference type="NCBI Taxonomy" id="2170551"/>
    <lineage>
        <taxon>Bacteria</taxon>
        <taxon>Pseudomonadati</taxon>
        <taxon>Pseudomonadota</taxon>
        <taxon>Alphaproteobacteria</taxon>
        <taxon>Caulobacterales</taxon>
        <taxon>Caulobacteraceae</taxon>
        <taxon>Phenylobacterium</taxon>
    </lineage>
</organism>
<reference evidence="4" key="1">
    <citation type="submission" date="2018-05" db="EMBL/GenBank/DDBJ databases">
        <authorList>
            <person name="Li X."/>
        </authorList>
    </citation>
    <scope>NUCLEOTIDE SEQUENCE [LARGE SCALE GENOMIC DNA]</scope>
    <source>
        <strain evidence="4">LX32</strain>
    </source>
</reference>
<dbReference type="RefSeq" id="WP_111530604.1">
    <property type="nucleotide sequence ID" value="NZ_JBHRSG010000003.1"/>
</dbReference>
<dbReference type="InterPro" id="IPR046150">
    <property type="entry name" value="DUF6152"/>
</dbReference>
<dbReference type="Proteomes" id="UP000249254">
    <property type="component" value="Unassembled WGS sequence"/>
</dbReference>
<feature type="signal peptide" evidence="2">
    <location>
        <begin position="1"/>
        <end position="27"/>
    </location>
</feature>
<evidence type="ECO:0008006" key="5">
    <source>
        <dbReference type="Google" id="ProtNLM"/>
    </source>
</evidence>
<accession>A0A328A9G8</accession>
<dbReference type="EMBL" id="QFYQ01000003">
    <property type="protein sequence ID" value="RAK51169.1"/>
    <property type="molecule type" value="Genomic_DNA"/>
</dbReference>
<evidence type="ECO:0000256" key="2">
    <source>
        <dbReference type="SAM" id="SignalP"/>
    </source>
</evidence>
<keyword evidence="4" id="KW-1185">Reference proteome</keyword>
<dbReference type="Pfam" id="PF19649">
    <property type="entry name" value="DUF6152"/>
    <property type="match status" value="1"/>
</dbReference>
<protein>
    <recommendedName>
        <fullName evidence="5">DUF5666 domain-containing protein</fullName>
    </recommendedName>
</protein>
<comment type="caution">
    <text evidence="3">The sequence shown here is derived from an EMBL/GenBank/DDBJ whole genome shotgun (WGS) entry which is preliminary data.</text>
</comment>
<evidence type="ECO:0000313" key="4">
    <source>
        <dbReference type="Proteomes" id="UP000249254"/>
    </source>
</evidence>
<evidence type="ECO:0000313" key="3">
    <source>
        <dbReference type="EMBL" id="RAK51169.1"/>
    </source>
</evidence>
<dbReference type="AlphaFoldDB" id="A0A328A9G8"/>
<feature type="chain" id="PRO_5016285809" description="DUF5666 domain-containing protein" evidence="2">
    <location>
        <begin position="28"/>
        <end position="151"/>
    </location>
</feature>
<keyword evidence="2" id="KW-0732">Signal</keyword>
<dbReference type="OrthoDB" id="8420938at2"/>
<proteinExistence type="predicted"/>
<gene>
    <name evidence="3" type="ORF">DJ017_19610</name>
</gene>